<dbReference type="PANTHER" id="PTHR46979">
    <property type="entry name" value="SORTING NEXIN-41"/>
    <property type="match status" value="1"/>
</dbReference>
<dbReference type="GeneID" id="37021420"/>
<evidence type="ECO:0000313" key="12">
    <source>
        <dbReference type="EMBL" id="PWN32335.1"/>
    </source>
</evidence>
<keyword evidence="8" id="KW-0472">Membrane</keyword>
<feature type="region of interest" description="Disordered" evidence="10">
    <location>
        <begin position="685"/>
        <end position="711"/>
    </location>
</feature>
<dbReference type="SMART" id="SM00312">
    <property type="entry name" value="PX"/>
    <property type="match status" value="1"/>
</dbReference>
<keyword evidence="7" id="KW-0446">Lipid-binding</keyword>
<dbReference type="CDD" id="cd06867">
    <property type="entry name" value="PX_SNX41_42"/>
    <property type="match status" value="1"/>
</dbReference>
<evidence type="ECO:0000256" key="8">
    <source>
        <dbReference type="ARBA" id="ARBA00023136"/>
    </source>
</evidence>
<dbReference type="STRING" id="1280837.A0A316VA10"/>
<dbReference type="PROSITE" id="PS50195">
    <property type="entry name" value="PX"/>
    <property type="match status" value="1"/>
</dbReference>
<dbReference type="GO" id="GO:0010008">
    <property type="term" value="C:endosome membrane"/>
    <property type="evidence" value="ECO:0007669"/>
    <property type="project" value="UniProtKB-SubCell"/>
</dbReference>
<dbReference type="GO" id="GO:0005829">
    <property type="term" value="C:cytosol"/>
    <property type="evidence" value="ECO:0007669"/>
    <property type="project" value="GOC"/>
</dbReference>
<feature type="region of interest" description="Disordered" evidence="10">
    <location>
        <begin position="443"/>
        <end position="585"/>
    </location>
</feature>
<comment type="subcellular location">
    <subcellularLocation>
        <location evidence="1">Endosome membrane</location>
        <topology evidence="1">Peripheral membrane protein</topology>
    </subcellularLocation>
</comment>
<keyword evidence="6" id="KW-0072">Autophagy</keyword>
<feature type="domain" description="PX" evidence="11">
    <location>
        <begin position="127"/>
        <end position="244"/>
    </location>
</feature>
<evidence type="ECO:0000256" key="4">
    <source>
        <dbReference type="ARBA" id="ARBA00022753"/>
    </source>
</evidence>
<dbReference type="InterPro" id="IPR036871">
    <property type="entry name" value="PX_dom_sf"/>
</dbReference>
<feature type="compositionally biased region" description="Basic residues" evidence="10">
    <location>
        <begin position="1"/>
        <end position="10"/>
    </location>
</feature>
<evidence type="ECO:0000256" key="5">
    <source>
        <dbReference type="ARBA" id="ARBA00022927"/>
    </source>
</evidence>
<dbReference type="Gene3D" id="3.30.1520.10">
    <property type="entry name" value="Phox-like domain"/>
    <property type="match status" value="1"/>
</dbReference>
<evidence type="ECO:0000256" key="10">
    <source>
        <dbReference type="SAM" id="MobiDB-lite"/>
    </source>
</evidence>
<evidence type="ECO:0000256" key="1">
    <source>
        <dbReference type="ARBA" id="ARBA00004481"/>
    </source>
</evidence>
<dbReference type="GO" id="GO:0015031">
    <property type="term" value="P:protein transport"/>
    <property type="evidence" value="ECO:0007669"/>
    <property type="project" value="UniProtKB-KW"/>
</dbReference>
<gene>
    <name evidence="12" type="ORF">FA14DRAFT_162494</name>
</gene>
<keyword evidence="4" id="KW-0967">Endosome</keyword>
<feature type="compositionally biased region" description="Polar residues" evidence="10">
    <location>
        <begin position="450"/>
        <end position="459"/>
    </location>
</feature>
<dbReference type="SUPFAM" id="SSF64268">
    <property type="entry name" value="PX domain"/>
    <property type="match status" value="1"/>
</dbReference>
<keyword evidence="9" id="KW-0175">Coiled coil</keyword>
<organism evidence="12 13">
    <name type="scientific">Meira miltonrushii</name>
    <dbReference type="NCBI Taxonomy" id="1280837"/>
    <lineage>
        <taxon>Eukaryota</taxon>
        <taxon>Fungi</taxon>
        <taxon>Dikarya</taxon>
        <taxon>Basidiomycota</taxon>
        <taxon>Ustilaginomycotina</taxon>
        <taxon>Exobasidiomycetes</taxon>
        <taxon>Exobasidiales</taxon>
        <taxon>Brachybasidiaceae</taxon>
        <taxon>Meira</taxon>
    </lineage>
</organism>
<feature type="compositionally biased region" description="Gly residues" evidence="10">
    <location>
        <begin position="570"/>
        <end position="584"/>
    </location>
</feature>
<dbReference type="Proteomes" id="UP000245771">
    <property type="component" value="Unassembled WGS sequence"/>
</dbReference>
<feature type="region of interest" description="Disordered" evidence="10">
    <location>
        <begin position="1"/>
        <end position="118"/>
    </location>
</feature>
<dbReference type="EMBL" id="KZ819606">
    <property type="protein sequence ID" value="PWN32335.1"/>
    <property type="molecule type" value="Genomic_DNA"/>
</dbReference>
<dbReference type="InterPro" id="IPR044106">
    <property type="entry name" value="PX_Snx41/Atg20"/>
</dbReference>
<evidence type="ECO:0000256" key="6">
    <source>
        <dbReference type="ARBA" id="ARBA00023006"/>
    </source>
</evidence>
<keyword evidence="3" id="KW-0813">Transport</keyword>
<dbReference type="AlphaFoldDB" id="A0A316VA10"/>
<sequence>MANKSQKKKQSKEAEQDPFAIENTQTPPSESNNTPTGQEKIKVDSAIGTSNEEGVDAYNIPGGGSDENESGITISGISGETGEQNANMERNRSFSPPTGQMSERGAQTTLHSSTFVEPSAAPELGEDSILIIDAQKTSDGVGASHYIAYLIQCGTLSAKRRYSEFASLREALVALHPTLIIPPIPSKHTLTDYAARQSKAKEDATIIARRKRMLQVFLNRVKDHEKLSRSVIFRRFLDGRWSWHEITSSPPLSMLPKSNLRAPALDPASPHASPAYLALPLPPSNGSTQLKNPNQRFVDSEAFTERFRNHIQGSLEKTNRRVMKRWTEASNDYAELGAILNEFSLSEGGALASAIERTGQASDQTFMAIGTMLHDWETQFTEPLNEYSQFASVLQKLLRWRHQKHLQLEMAQDALEAKRLQLEDLERVEAEATRLNRALESGGRGLVANNGGNAATYNKVNAPGQSREGVWDSVNSRASTMRKSVYGSAAETEGDPTNKPSAIDASSERLADSEEWTDPSMTGSNSPSRPTSPPTATNGGNAFGGPQSRQQPNNRNGTVRQARRTPGTSSLGGGNGSSGGGGLLGALSQTFQSVMDVDPEATRRNTISRLKDNCAQLDEALELTDKDLRNATLAIQSDLDRFQRQKIRDFRSMTSAFAQLHRDYCKAGLETWKEAKQEIDAISDHTPVPESNLARHQATISGGSSSTPVSR</sequence>
<evidence type="ECO:0000313" key="13">
    <source>
        <dbReference type="Proteomes" id="UP000245771"/>
    </source>
</evidence>
<dbReference type="FunCoup" id="A0A316VA10">
    <property type="interactions" value="41"/>
</dbReference>
<dbReference type="Gene3D" id="1.20.1270.60">
    <property type="entry name" value="Arfaptin homology (AH) domain/BAR domain"/>
    <property type="match status" value="2"/>
</dbReference>
<dbReference type="InterPro" id="IPR027267">
    <property type="entry name" value="AH/BAR_dom_sf"/>
</dbReference>
<feature type="coiled-coil region" evidence="9">
    <location>
        <begin position="408"/>
        <end position="438"/>
    </location>
</feature>
<dbReference type="PANTHER" id="PTHR46979:SF2">
    <property type="entry name" value="SORTING NEXIN-41"/>
    <property type="match status" value="1"/>
</dbReference>
<dbReference type="RefSeq" id="XP_025352637.1">
    <property type="nucleotide sequence ID" value="XM_025499639.1"/>
</dbReference>
<keyword evidence="13" id="KW-1185">Reference proteome</keyword>
<name>A0A316VA10_9BASI</name>
<evidence type="ECO:0000256" key="2">
    <source>
        <dbReference type="ARBA" id="ARBA00010883"/>
    </source>
</evidence>
<evidence type="ECO:0000259" key="11">
    <source>
        <dbReference type="PROSITE" id="PS50195"/>
    </source>
</evidence>
<comment type="similarity">
    <text evidence="2">Belongs to the sorting nexin family.</text>
</comment>
<proteinExistence type="inferred from homology"/>
<dbReference type="GO" id="GO:0006914">
    <property type="term" value="P:autophagy"/>
    <property type="evidence" value="ECO:0007669"/>
    <property type="project" value="UniProtKB-KW"/>
</dbReference>
<dbReference type="Pfam" id="PF00787">
    <property type="entry name" value="PX"/>
    <property type="match status" value="1"/>
</dbReference>
<dbReference type="InterPro" id="IPR001683">
    <property type="entry name" value="PX_dom"/>
</dbReference>
<dbReference type="InterPro" id="IPR051079">
    <property type="entry name" value="Sorting_Nexin_Autophagy"/>
</dbReference>
<dbReference type="GO" id="GO:0035091">
    <property type="term" value="F:phosphatidylinositol binding"/>
    <property type="evidence" value="ECO:0007669"/>
    <property type="project" value="InterPro"/>
</dbReference>
<dbReference type="InParanoid" id="A0A316VA10"/>
<keyword evidence="5" id="KW-0653">Protein transport</keyword>
<feature type="compositionally biased region" description="Low complexity" evidence="10">
    <location>
        <begin position="70"/>
        <end position="83"/>
    </location>
</feature>
<feature type="compositionally biased region" description="Polar residues" evidence="10">
    <location>
        <begin position="547"/>
        <end position="559"/>
    </location>
</feature>
<evidence type="ECO:0000256" key="9">
    <source>
        <dbReference type="SAM" id="Coils"/>
    </source>
</evidence>
<feature type="compositionally biased region" description="Polar residues" evidence="10">
    <location>
        <begin position="473"/>
        <end position="482"/>
    </location>
</feature>
<evidence type="ECO:0000256" key="7">
    <source>
        <dbReference type="ARBA" id="ARBA00023121"/>
    </source>
</evidence>
<protein>
    <recommendedName>
        <fullName evidence="11">PX domain-containing protein</fullName>
    </recommendedName>
</protein>
<feature type="compositionally biased region" description="Polar residues" evidence="10">
    <location>
        <begin position="698"/>
        <end position="711"/>
    </location>
</feature>
<feature type="compositionally biased region" description="Polar residues" evidence="10">
    <location>
        <begin position="22"/>
        <end position="37"/>
    </location>
</feature>
<evidence type="ECO:0000256" key="3">
    <source>
        <dbReference type="ARBA" id="ARBA00022448"/>
    </source>
</evidence>
<accession>A0A316VA10</accession>
<feature type="compositionally biased region" description="Low complexity" evidence="10">
    <location>
        <begin position="522"/>
        <end position="537"/>
    </location>
</feature>
<reference evidence="12 13" key="1">
    <citation type="journal article" date="2018" name="Mol. Biol. Evol.">
        <title>Broad Genomic Sampling Reveals a Smut Pathogenic Ancestry of the Fungal Clade Ustilaginomycotina.</title>
        <authorList>
            <person name="Kijpornyongpan T."/>
            <person name="Mondo S.J."/>
            <person name="Barry K."/>
            <person name="Sandor L."/>
            <person name="Lee J."/>
            <person name="Lipzen A."/>
            <person name="Pangilinan J."/>
            <person name="LaButti K."/>
            <person name="Hainaut M."/>
            <person name="Henrissat B."/>
            <person name="Grigoriev I.V."/>
            <person name="Spatafora J.W."/>
            <person name="Aime M.C."/>
        </authorList>
    </citation>
    <scope>NUCLEOTIDE SEQUENCE [LARGE SCALE GENOMIC DNA]</scope>
    <source>
        <strain evidence="12 13">MCA 3882</strain>
    </source>
</reference>
<feature type="compositionally biased region" description="Polar residues" evidence="10">
    <location>
        <begin position="84"/>
        <end position="116"/>
    </location>
</feature>
<dbReference type="GO" id="GO:0042147">
    <property type="term" value="P:retrograde transport, endosome to Golgi"/>
    <property type="evidence" value="ECO:0007669"/>
    <property type="project" value="InterPro"/>
</dbReference>
<dbReference type="OrthoDB" id="289314at2759"/>